<dbReference type="Pfam" id="PF02110">
    <property type="entry name" value="HK"/>
    <property type="match status" value="1"/>
</dbReference>
<name>A0AAV5QYT0_PICKL</name>
<evidence type="ECO:0000256" key="14">
    <source>
        <dbReference type="ARBA" id="ARBA00047851"/>
    </source>
</evidence>
<feature type="domain" description="Thiamine phosphate synthase/TenI" evidence="18">
    <location>
        <begin position="12"/>
        <end position="207"/>
    </location>
</feature>
<evidence type="ECO:0000256" key="3">
    <source>
        <dbReference type="ARBA" id="ARBA00003814"/>
    </source>
</evidence>
<keyword evidence="8" id="KW-0547">Nucleotide-binding</keyword>
<evidence type="ECO:0000256" key="8">
    <source>
        <dbReference type="ARBA" id="ARBA00022741"/>
    </source>
</evidence>
<dbReference type="InterPro" id="IPR036206">
    <property type="entry name" value="ThiamineP_synth_sf"/>
</dbReference>
<keyword evidence="12" id="KW-0784">Thiamine biosynthesis</keyword>
<comment type="function">
    <text evidence="3">Condenses 4-methyl-5-(beta-hydroxyethyl)thiazole monophosphate (THZ-P) and 2-methyl-4-amino-5-hydroxymethyl pyrimidine pyrophosphate (HMP-PP) to form thiamine monophosphate (TMP).</text>
</comment>
<reference evidence="19 20" key="1">
    <citation type="journal article" date="2023" name="Elife">
        <title>Identification of key yeast species and microbe-microbe interactions impacting larval growth of Drosophila in the wild.</title>
        <authorList>
            <person name="Mure A."/>
            <person name="Sugiura Y."/>
            <person name="Maeda R."/>
            <person name="Honda K."/>
            <person name="Sakurai N."/>
            <person name="Takahashi Y."/>
            <person name="Watada M."/>
            <person name="Katoh T."/>
            <person name="Gotoh A."/>
            <person name="Gotoh Y."/>
            <person name="Taniguchi I."/>
            <person name="Nakamura K."/>
            <person name="Hayashi T."/>
            <person name="Katayama T."/>
            <person name="Uemura T."/>
            <person name="Hattori Y."/>
        </authorList>
    </citation>
    <scope>NUCLEOTIDE SEQUENCE [LARGE SCALE GENOMIC DNA]</scope>
    <source>
        <strain evidence="19 20">PK-24</strain>
    </source>
</reference>
<dbReference type="NCBIfam" id="NF006830">
    <property type="entry name" value="PRK09355.1"/>
    <property type="match status" value="1"/>
</dbReference>
<dbReference type="PANTHER" id="PTHR20857">
    <property type="entry name" value="THIAMINE-PHOSPHATE PYROPHOSPHORYLASE"/>
    <property type="match status" value="1"/>
</dbReference>
<keyword evidence="6" id="KW-0808">Transferase</keyword>
<keyword evidence="20" id="KW-1185">Reference proteome</keyword>
<comment type="catalytic activity">
    <reaction evidence="15">
        <text>2-[(2R,5Z)-2-carboxy-4-methylthiazol-5(2H)-ylidene]ethyl phosphate + 4-amino-2-methyl-5-(diphosphooxymethyl)pyrimidine + 2 H(+) = thiamine phosphate + CO2 + diphosphate</text>
        <dbReference type="Rhea" id="RHEA:47844"/>
        <dbReference type="ChEBI" id="CHEBI:15378"/>
        <dbReference type="ChEBI" id="CHEBI:16526"/>
        <dbReference type="ChEBI" id="CHEBI:33019"/>
        <dbReference type="ChEBI" id="CHEBI:37575"/>
        <dbReference type="ChEBI" id="CHEBI:57841"/>
        <dbReference type="ChEBI" id="CHEBI:62899"/>
        <dbReference type="EC" id="2.5.1.3"/>
    </reaction>
</comment>
<dbReference type="PRINTS" id="PR01099">
    <property type="entry name" value="HYETHTZKNASE"/>
</dbReference>
<dbReference type="GO" id="GO:0004789">
    <property type="term" value="F:thiamine-phosphate diphosphorylase activity"/>
    <property type="evidence" value="ECO:0007669"/>
    <property type="project" value="UniProtKB-EC"/>
</dbReference>
<comment type="catalytic activity">
    <reaction evidence="14">
        <text>2-(2-carboxy-4-methylthiazol-5-yl)ethyl phosphate + 4-amino-2-methyl-5-(diphosphooxymethyl)pyrimidine + 2 H(+) = thiamine phosphate + CO2 + diphosphate</text>
        <dbReference type="Rhea" id="RHEA:47848"/>
        <dbReference type="ChEBI" id="CHEBI:15378"/>
        <dbReference type="ChEBI" id="CHEBI:16526"/>
        <dbReference type="ChEBI" id="CHEBI:33019"/>
        <dbReference type="ChEBI" id="CHEBI:37575"/>
        <dbReference type="ChEBI" id="CHEBI:57841"/>
        <dbReference type="ChEBI" id="CHEBI:62890"/>
        <dbReference type="EC" id="2.5.1.3"/>
    </reaction>
</comment>
<dbReference type="InterPro" id="IPR013785">
    <property type="entry name" value="Aldolase_TIM"/>
</dbReference>
<comment type="pathway">
    <text evidence="4">Cofactor biosynthesis; thiamine diphosphate biosynthesis; 4-methyl-5-(2-phosphoethyl)-thiazole from 5-(2-hydroxyethyl)-4-methylthiazole: step 1/1.</text>
</comment>
<dbReference type="InterPro" id="IPR029056">
    <property type="entry name" value="Ribokinase-like"/>
</dbReference>
<evidence type="ECO:0000256" key="7">
    <source>
        <dbReference type="ARBA" id="ARBA00022723"/>
    </source>
</evidence>
<dbReference type="Pfam" id="PF02581">
    <property type="entry name" value="TMP-TENI"/>
    <property type="match status" value="1"/>
</dbReference>
<dbReference type="SUPFAM" id="SSF51391">
    <property type="entry name" value="Thiamin phosphate synthase"/>
    <property type="match status" value="1"/>
</dbReference>
<dbReference type="InterPro" id="IPR000417">
    <property type="entry name" value="Hyethyz_kinase"/>
</dbReference>
<dbReference type="SUPFAM" id="SSF53613">
    <property type="entry name" value="Ribokinase-like"/>
    <property type="match status" value="1"/>
</dbReference>
<evidence type="ECO:0000256" key="16">
    <source>
        <dbReference type="ARBA" id="ARBA00061146"/>
    </source>
</evidence>
<evidence type="ECO:0000256" key="9">
    <source>
        <dbReference type="ARBA" id="ARBA00022777"/>
    </source>
</evidence>
<evidence type="ECO:0000256" key="1">
    <source>
        <dbReference type="ARBA" id="ARBA00001771"/>
    </source>
</evidence>
<dbReference type="GO" id="GO:0009228">
    <property type="term" value="P:thiamine biosynthetic process"/>
    <property type="evidence" value="ECO:0007669"/>
    <property type="project" value="UniProtKB-KW"/>
</dbReference>
<dbReference type="CDD" id="cd01170">
    <property type="entry name" value="THZ_kinase"/>
    <property type="match status" value="1"/>
</dbReference>
<evidence type="ECO:0000256" key="4">
    <source>
        <dbReference type="ARBA" id="ARBA00004868"/>
    </source>
</evidence>
<dbReference type="InterPro" id="IPR022998">
    <property type="entry name" value="ThiamineP_synth_TenI"/>
</dbReference>
<evidence type="ECO:0000256" key="13">
    <source>
        <dbReference type="ARBA" id="ARBA00047334"/>
    </source>
</evidence>
<dbReference type="NCBIfam" id="TIGR00693">
    <property type="entry name" value="thiE"/>
    <property type="match status" value="1"/>
</dbReference>
<dbReference type="GO" id="GO:0005737">
    <property type="term" value="C:cytoplasm"/>
    <property type="evidence" value="ECO:0007669"/>
    <property type="project" value="TreeGrafter"/>
</dbReference>
<evidence type="ECO:0000256" key="2">
    <source>
        <dbReference type="ARBA" id="ARBA00001946"/>
    </source>
</evidence>
<organism evidence="19 20">
    <name type="scientific">Pichia kluyveri</name>
    <name type="common">Yeast</name>
    <dbReference type="NCBI Taxonomy" id="36015"/>
    <lineage>
        <taxon>Eukaryota</taxon>
        <taxon>Fungi</taxon>
        <taxon>Dikarya</taxon>
        <taxon>Ascomycota</taxon>
        <taxon>Saccharomycotina</taxon>
        <taxon>Pichiomycetes</taxon>
        <taxon>Pichiales</taxon>
        <taxon>Pichiaceae</taxon>
        <taxon>Pichia</taxon>
    </lineage>
</organism>
<evidence type="ECO:0000256" key="12">
    <source>
        <dbReference type="ARBA" id="ARBA00022977"/>
    </source>
</evidence>
<comment type="similarity">
    <text evidence="16">In the C-terminal section; belongs to the Thz kinase family.</text>
</comment>
<gene>
    <name evidence="19" type="ORF">DAPK24_009390</name>
</gene>
<dbReference type="HAMAP" id="MF_00097">
    <property type="entry name" value="TMP_synthase"/>
    <property type="match status" value="1"/>
</dbReference>
<dbReference type="FunFam" id="3.20.20.70:FF:000104">
    <property type="entry name" value="Thiamine biosynthetic bifunctional enzyme"/>
    <property type="match status" value="1"/>
</dbReference>
<proteinExistence type="inferred from homology"/>
<evidence type="ECO:0000259" key="18">
    <source>
        <dbReference type="Pfam" id="PF02581"/>
    </source>
</evidence>
<sequence>MTIDKSKIDYSLYLVTNNEMVPEGLDIYTQVEKSLKNGVTIVQLREKDLDTGEFIKRAEKIHQLTKKYNVPLIINDRIDVALAIDAEGVHVGQDDMDPALVRKMIGNDKILGVSTRCEEELMGVINSEALIDYVGIGTVYSTKTKNVKRPPLNIGGLQNLLKFISERKPQLRSVIIGGLNKTNIPITLANCAYKGFNTDGVAVVSCIMAQSDAALETKETLIAVKLGFGKVTPGYRHNESKVSMVHFITNGVVKNMSANVCIAVGGSPIMSELSEEFDEFAKFPNIGLVLNTGTPTSSTVDIYIDAIKAYNKNMRPIVYDPVGCGASKARRDIMNKLLNVGSFTVIKGNISEICCVAGVDGSSMRGVDSTMDLDIESSVEILSKLARERKCVVVMTGKIDIIVDGITPRETLNYCIIKGGDDYMSKITGSGCSLGGVIATLISSTSYFNAYEATIRAVSMYKEAGFIASKQSKGPGSFNVNFIDALYKISKSKEFGSTTISRY</sequence>
<evidence type="ECO:0000256" key="10">
    <source>
        <dbReference type="ARBA" id="ARBA00022840"/>
    </source>
</evidence>
<dbReference type="GO" id="GO:0005524">
    <property type="term" value="F:ATP binding"/>
    <property type="evidence" value="ECO:0007669"/>
    <property type="project" value="UniProtKB-KW"/>
</dbReference>
<dbReference type="Gene3D" id="3.20.20.70">
    <property type="entry name" value="Aldolase class I"/>
    <property type="match status" value="1"/>
</dbReference>
<comment type="cofactor">
    <cofactor evidence="2">
        <name>Mg(2+)</name>
        <dbReference type="ChEBI" id="CHEBI:18420"/>
    </cofactor>
</comment>
<evidence type="ECO:0000256" key="6">
    <source>
        <dbReference type="ARBA" id="ARBA00022679"/>
    </source>
</evidence>
<accession>A0AAV5QYT0</accession>
<comment type="caution">
    <text evidence="19">The sequence shown here is derived from an EMBL/GenBank/DDBJ whole genome shotgun (WGS) entry which is preliminary data.</text>
</comment>
<evidence type="ECO:0000256" key="5">
    <source>
        <dbReference type="ARBA" id="ARBA00005165"/>
    </source>
</evidence>
<keyword evidence="7" id="KW-0479">Metal-binding</keyword>
<evidence type="ECO:0000256" key="15">
    <source>
        <dbReference type="ARBA" id="ARBA00047883"/>
    </source>
</evidence>
<comment type="pathway">
    <text evidence="5">Cofactor biosynthesis; thiamine diphosphate biosynthesis; thiamine phosphate from 4-amino-2-methyl-5-diphosphomethylpyrimidine and 4-methyl-5-(2-phosphoethyl)-thiazole: step 1/1.</text>
</comment>
<dbReference type="EMBL" id="BTGB01000001">
    <property type="protein sequence ID" value="GMM44364.1"/>
    <property type="molecule type" value="Genomic_DNA"/>
</dbReference>
<dbReference type="InterPro" id="IPR034291">
    <property type="entry name" value="TMP_synthase"/>
</dbReference>
<dbReference type="GO" id="GO:0000287">
    <property type="term" value="F:magnesium ion binding"/>
    <property type="evidence" value="ECO:0007669"/>
    <property type="project" value="InterPro"/>
</dbReference>
<evidence type="ECO:0000256" key="17">
    <source>
        <dbReference type="ARBA" id="ARBA00061283"/>
    </source>
</evidence>
<dbReference type="Gene3D" id="3.40.1190.20">
    <property type="match status" value="1"/>
</dbReference>
<evidence type="ECO:0000313" key="19">
    <source>
        <dbReference type="EMBL" id="GMM44364.1"/>
    </source>
</evidence>
<keyword evidence="11" id="KW-0460">Magnesium</keyword>
<evidence type="ECO:0000313" key="20">
    <source>
        <dbReference type="Proteomes" id="UP001378960"/>
    </source>
</evidence>
<dbReference type="Proteomes" id="UP001378960">
    <property type="component" value="Unassembled WGS sequence"/>
</dbReference>
<comment type="catalytic activity">
    <reaction evidence="13">
        <text>4-methyl-5-(2-phosphooxyethyl)-thiazole + 4-amino-2-methyl-5-(diphosphooxymethyl)pyrimidine + H(+) = thiamine phosphate + diphosphate</text>
        <dbReference type="Rhea" id="RHEA:22328"/>
        <dbReference type="ChEBI" id="CHEBI:15378"/>
        <dbReference type="ChEBI" id="CHEBI:33019"/>
        <dbReference type="ChEBI" id="CHEBI:37575"/>
        <dbReference type="ChEBI" id="CHEBI:57841"/>
        <dbReference type="ChEBI" id="CHEBI:58296"/>
        <dbReference type="EC" id="2.5.1.3"/>
    </reaction>
</comment>
<keyword evidence="10" id="KW-0067">ATP-binding</keyword>
<dbReference type="HAMAP" id="MF_00228">
    <property type="entry name" value="Thz_kinase"/>
    <property type="match status" value="1"/>
</dbReference>
<dbReference type="CDD" id="cd00564">
    <property type="entry name" value="TMP_TenI"/>
    <property type="match status" value="1"/>
</dbReference>
<evidence type="ECO:0000256" key="11">
    <source>
        <dbReference type="ARBA" id="ARBA00022842"/>
    </source>
</evidence>
<dbReference type="PANTHER" id="PTHR20857:SF23">
    <property type="entry name" value="THIAMINE BIOSYNTHETIC BIFUNCTIONAL ENZYME"/>
    <property type="match status" value="1"/>
</dbReference>
<comment type="similarity">
    <text evidence="17">In the N-terminal section; belongs to the thiamine-phosphate synthase family.</text>
</comment>
<dbReference type="AlphaFoldDB" id="A0AAV5QYT0"/>
<protein>
    <submittedName>
        <fullName evidence="19">Bifunctional hydroxyethylthiazole kinase/thiamine-phosphate diphosphorylase</fullName>
    </submittedName>
</protein>
<comment type="catalytic activity">
    <reaction evidence="1">
        <text>5-(2-hydroxyethyl)-4-methylthiazole + ATP = 4-methyl-5-(2-phosphooxyethyl)-thiazole + ADP + H(+)</text>
        <dbReference type="Rhea" id="RHEA:24212"/>
        <dbReference type="ChEBI" id="CHEBI:15378"/>
        <dbReference type="ChEBI" id="CHEBI:17957"/>
        <dbReference type="ChEBI" id="CHEBI:30616"/>
        <dbReference type="ChEBI" id="CHEBI:58296"/>
        <dbReference type="ChEBI" id="CHEBI:456216"/>
        <dbReference type="EC" id="2.7.1.50"/>
    </reaction>
</comment>
<dbReference type="NCBIfam" id="TIGR00694">
    <property type="entry name" value="thiM"/>
    <property type="match status" value="1"/>
</dbReference>
<dbReference type="GO" id="GO:0004417">
    <property type="term" value="F:hydroxyethylthiazole kinase activity"/>
    <property type="evidence" value="ECO:0007669"/>
    <property type="project" value="UniProtKB-EC"/>
</dbReference>
<keyword evidence="9 19" id="KW-0418">Kinase</keyword>